<reference evidence="2 3" key="1">
    <citation type="submission" date="2018-12" db="EMBL/GenBank/DDBJ databases">
        <authorList>
            <person name="Tiukova I."/>
            <person name="Dainat J."/>
        </authorList>
    </citation>
    <scope>NUCLEOTIDE SEQUENCE [LARGE SCALE GENOMIC DNA]</scope>
</reference>
<dbReference type="InParanoid" id="A0A448YKJ5"/>
<organism evidence="2 3">
    <name type="scientific">Brettanomyces naardenensis</name>
    <name type="common">Yeast</name>
    <dbReference type="NCBI Taxonomy" id="13370"/>
    <lineage>
        <taxon>Eukaryota</taxon>
        <taxon>Fungi</taxon>
        <taxon>Dikarya</taxon>
        <taxon>Ascomycota</taxon>
        <taxon>Saccharomycotina</taxon>
        <taxon>Pichiomycetes</taxon>
        <taxon>Pichiales</taxon>
        <taxon>Pichiaceae</taxon>
        <taxon>Brettanomyces</taxon>
    </lineage>
</organism>
<feature type="compositionally biased region" description="Polar residues" evidence="1">
    <location>
        <begin position="9"/>
        <end position="21"/>
    </location>
</feature>
<evidence type="ECO:0000313" key="3">
    <source>
        <dbReference type="Proteomes" id="UP000290900"/>
    </source>
</evidence>
<evidence type="ECO:0000256" key="1">
    <source>
        <dbReference type="SAM" id="MobiDB-lite"/>
    </source>
</evidence>
<gene>
    <name evidence="2" type="ORF">BRENAR_LOCUS2163</name>
</gene>
<proteinExistence type="predicted"/>
<dbReference type="Proteomes" id="UP000290900">
    <property type="component" value="Unassembled WGS sequence"/>
</dbReference>
<dbReference type="EMBL" id="CAACVR010000012">
    <property type="protein sequence ID" value="VEU21430.1"/>
    <property type="molecule type" value="Genomic_DNA"/>
</dbReference>
<accession>A0A448YKJ5</accession>
<protein>
    <submittedName>
        <fullName evidence="2">DEKNAAC102792</fullName>
    </submittedName>
</protein>
<evidence type="ECO:0000313" key="2">
    <source>
        <dbReference type="EMBL" id="VEU21430.1"/>
    </source>
</evidence>
<name>A0A448YKJ5_BRENA</name>
<feature type="region of interest" description="Disordered" evidence="1">
    <location>
        <begin position="1"/>
        <end position="25"/>
    </location>
</feature>
<sequence length="63" mass="7433">MDAAKKNEQNNTESQEYSSRLNFGAEKEKQVMNEIRKSREQKYDSVMRASMMGGMFEFAFRKN</sequence>
<dbReference type="AlphaFoldDB" id="A0A448YKJ5"/>
<dbReference type="OrthoDB" id="4010645at2759"/>
<keyword evidence="3" id="KW-1185">Reference proteome</keyword>